<reference evidence="1 2" key="1">
    <citation type="submission" date="2019-03" db="EMBL/GenBank/DDBJ databases">
        <title>First draft genome of Liparis tanakae, snailfish: a comprehensive survey of snailfish specific genes.</title>
        <authorList>
            <person name="Kim W."/>
            <person name="Song I."/>
            <person name="Jeong J.-H."/>
            <person name="Kim D."/>
            <person name="Kim S."/>
            <person name="Ryu S."/>
            <person name="Song J.Y."/>
            <person name="Lee S.K."/>
        </authorList>
    </citation>
    <scope>NUCLEOTIDE SEQUENCE [LARGE SCALE GENOMIC DNA]</scope>
    <source>
        <tissue evidence="1">Muscle</tissue>
    </source>
</reference>
<evidence type="ECO:0000313" key="2">
    <source>
        <dbReference type="Proteomes" id="UP000314294"/>
    </source>
</evidence>
<gene>
    <name evidence="1" type="ORF">EYF80_030079</name>
</gene>
<organism evidence="1 2">
    <name type="scientific">Liparis tanakae</name>
    <name type="common">Tanaka's snailfish</name>
    <dbReference type="NCBI Taxonomy" id="230148"/>
    <lineage>
        <taxon>Eukaryota</taxon>
        <taxon>Metazoa</taxon>
        <taxon>Chordata</taxon>
        <taxon>Craniata</taxon>
        <taxon>Vertebrata</taxon>
        <taxon>Euteleostomi</taxon>
        <taxon>Actinopterygii</taxon>
        <taxon>Neopterygii</taxon>
        <taxon>Teleostei</taxon>
        <taxon>Neoteleostei</taxon>
        <taxon>Acanthomorphata</taxon>
        <taxon>Eupercaria</taxon>
        <taxon>Perciformes</taxon>
        <taxon>Cottioidei</taxon>
        <taxon>Cottales</taxon>
        <taxon>Liparidae</taxon>
        <taxon>Liparis</taxon>
    </lineage>
</organism>
<dbReference type="AlphaFoldDB" id="A0A4Z2H1H7"/>
<sequence>MTLTISEGSEPPGSGPVVRALDLWSGFWTSGSGSGPVVRALDQWSGFWTSGPGSGPVVRALDLWSGLRPRADASPSAHLVILSLSSAVVGLMEAGG</sequence>
<dbReference type="EMBL" id="SRLO01000350">
    <property type="protein sequence ID" value="TNN59708.1"/>
    <property type="molecule type" value="Genomic_DNA"/>
</dbReference>
<dbReference type="Proteomes" id="UP000314294">
    <property type="component" value="Unassembled WGS sequence"/>
</dbReference>
<keyword evidence="2" id="KW-1185">Reference proteome</keyword>
<comment type="caution">
    <text evidence="1">The sequence shown here is derived from an EMBL/GenBank/DDBJ whole genome shotgun (WGS) entry which is preliminary data.</text>
</comment>
<evidence type="ECO:0000313" key="1">
    <source>
        <dbReference type="EMBL" id="TNN59708.1"/>
    </source>
</evidence>
<name>A0A4Z2H1H7_9TELE</name>
<protein>
    <submittedName>
        <fullName evidence="1">Uncharacterized protein</fullName>
    </submittedName>
</protein>
<accession>A0A4Z2H1H7</accession>
<proteinExistence type="predicted"/>